<dbReference type="GO" id="GO:0046872">
    <property type="term" value="F:metal ion binding"/>
    <property type="evidence" value="ECO:0007669"/>
    <property type="project" value="UniProtKB-KW"/>
</dbReference>
<dbReference type="GO" id="GO:0003676">
    <property type="term" value="F:nucleic acid binding"/>
    <property type="evidence" value="ECO:0007669"/>
    <property type="project" value="InterPro"/>
</dbReference>
<accession>A0A2M7BQU4</accession>
<dbReference type="AlphaFoldDB" id="A0A2M7BQU4"/>
<comment type="caution">
    <text evidence="7">The sequence shown here is derived from an EMBL/GenBank/DDBJ whole genome shotgun (WGS) entry which is preliminary data.</text>
</comment>
<dbReference type="GO" id="GO:0016787">
    <property type="term" value="F:hydrolase activity"/>
    <property type="evidence" value="ECO:0007669"/>
    <property type="project" value="UniProtKB-KW"/>
</dbReference>
<dbReference type="Pfam" id="PF01867">
    <property type="entry name" value="Cas_Cas1"/>
    <property type="match status" value="1"/>
</dbReference>
<dbReference type="EMBL" id="PEVB01000012">
    <property type="protein sequence ID" value="PIV07834.1"/>
    <property type="molecule type" value="Genomic_DNA"/>
</dbReference>
<dbReference type="InterPro" id="IPR019858">
    <property type="entry name" value="CRISPR-assoc_Cas1_HMARI/TNEAP"/>
</dbReference>
<evidence type="ECO:0000313" key="8">
    <source>
        <dbReference type="Proteomes" id="UP000229191"/>
    </source>
</evidence>
<dbReference type="GO" id="GO:0004520">
    <property type="term" value="F:DNA endonuclease activity"/>
    <property type="evidence" value="ECO:0007669"/>
    <property type="project" value="InterPro"/>
</dbReference>
<name>A0A2M7BQU4_9BACT</name>
<sequence>FYDYLGNYRGSFTPKGEYPSGNVLISQVKNYTNPSLRIELAREIVCSSIHNIRKTIMQYSLPTENIEKYLSKAE</sequence>
<evidence type="ECO:0000256" key="3">
    <source>
        <dbReference type="ARBA" id="ARBA00022759"/>
    </source>
</evidence>
<protein>
    <submittedName>
        <fullName evidence="7">Subtype I-B CRISPR-associated endonuclease Cas1</fullName>
    </submittedName>
</protein>
<dbReference type="PANTHER" id="PTHR43219:SF1">
    <property type="entry name" value="CRISPR-ASSOCIATED ENDONUCLEASE CAS1"/>
    <property type="match status" value="1"/>
</dbReference>
<keyword evidence="3 7" id="KW-0255">Endonuclease</keyword>
<evidence type="ECO:0000256" key="2">
    <source>
        <dbReference type="ARBA" id="ARBA00022723"/>
    </source>
</evidence>
<keyword evidence="1" id="KW-0540">Nuclease</keyword>
<evidence type="ECO:0000256" key="5">
    <source>
        <dbReference type="ARBA" id="ARBA00022842"/>
    </source>
</evidence>
<proteinExistence type="predicted"/>
<evidence type="ECO:0000256" key="4">
    <source>
        <dbReference type="ARBA" id="ARBA00022801"/>
    </source>
</evidence>
<evidence type="ECO:0000313" key="7">
    <source>
        <dbReference type="EMBL" id="PIV07834.1"/>
    </source>
</evidence>
<dbReference type="Proteomes" id="UP000229191">
    <property type="component" value="Unassembled WGS sequence"/>
</dbReference>
<feature type="non-terminal residue" evidence="7">
    <location>
        <position position="74"/>
    </location>
</feature>
<keyword evidence="5" id="KW-0460">Magnesium</keyword>
<dbReference type="GO" id="GO:0051607">
    <property type="term" value="P:defense response to virus"/>
    <property type="evidence" value="ECO:0007669"/>
    <property type="project" value="UniProtKB-KW"/>
</dbReference>
<reference evidence="8" key="1">
    <citation type="submission" date="2017-09" db="EMBL/GenBank/DDBJ databases">
        <title>Depth-based differentiation of microbial function through sediment-hosted aquifers and enrichment of novel symbionts in the deep terrestrial subsurface.</title>
        <authorList>
            <person name="Probst A.J."/>
            <person name="Ladd B."/>
            <person name="Jarett J.K."/>
            <person name="Geller-Mcgrath D.E."/>
            <person name="Sieber C.M.K."/>
            <person name="Emerson J.B."/>
            <person name="Anantharaman K."/>
            <person name="Thomas B.C."/>
            <person name="Malmstrom R."/>
            <person name="Stieglmeier M."/>
            <person name="Klingl A."/>
            <person name="Woyke T."/>
            <person name="Ryan C.M."/>
            <person name="Banfield J.F."/>
        </authorList>
    </citation>
    <scope>NUCLEOTIDE SEQUENCE [LARGE SCALE GENOMIC DNA]</scope>
</reference>
<keyword evidence="2" id="KW-0479">Metal-binding</keyword>
<evidence type="ECO:0000256" key="6">
    <source>
        <dbReference type="ARBA" id="ARBA00023118"/>
    </source>
</evidence>
<dbReference type="InterPro" id="IPR002729">
    <property type="entry name" value="CRISPR-assoc_Cas1"/>
</dbReference>
<dbReference type="GO" id="GO:0043571">
    <property type="term" value="P:maintenance of CRISPR repeat elements"/>
    <property type="evidence" value="ECO:0007669"/>
    <property type="project" value="InterPro"/>
</dbReference>
<keyword evidence="6" id="KW-0051">Antiviral defense</keyword>
<organism evidence="7 8">
    <name type="scientific">Candidatus Shapirobacteria bacterium CG03_land_8_20_14_0_80_35_14</name>
    <dbReference type="NCBI Taxonomy" id="1974878"/>
    <lineage>
        <taxon>Bacteria</taxon>
        <taxon>Candidatus Shapironibacteriota</taxon>
    </lineage>
</organism>
<keyword evidence="4" id="KW-0378">Hydrolase</keyword>
<feature type="non-terminal residue" evidence="7">
    <location>
        <position position="1"/>
    </location>
</feature>
<dbReference type="PANTHER" id="PTHR43219">
    <property type="entry name" value="CRISPR-ASSOCIATED ENDONUCLEASE CAS1"/>
    <property type="match status" value="1"/>
</dbReference>
<gene>
    <name evidence="7" type="ORF">COS53_00315</name>
</gene>
<evidence type="ECO:0000256" key="1">
    <source>
        <dbReference type="ARBA" id="ARBA00022722"/>
    </source>
</evidence>